<evidence type="ECO:0000259" key="8">
    <source>
        <dbReference type="Pfam" id="PF01850"/>
    </source>
</evidence>
<evidence type="ECO:0000256" key="4">
    <source>
        <dbReference type="ARBA" id="ARBA00022801"/>
    </source>
</evidence>
<evidence type="ECO:0000313" key="10">
    <source>
        <dbReference type="Proteomes" id="UP000285970"/>
    </source>
</evidence>
<evidence type="ECO:0000256" key="2">
    <source>
        <dbReference type="ARBA" id="ARBA00022722"/>
    </source>
</evidence>
<feature type="binding site" evidence="6">
    <location>
        <position position="149"/>
    </location>
    <ligand>
        <name>Mg(2+)</name>
        <dbReference type="ChEBI" id="CHEBI:18420"/>
    </ligand>
</feature>
<sequence length="274" mass="29265">MATNTTPTNSGERISATTRGLATCSIPPSYRAKVSCRHLATDLADRWCTSSWVVHSGHADHPTAYAGDAYARHRRGVAHRPFAVAEREPVGVVGAPRRGGSADGRGIPSGSDRRPTPTDRCGRRRVRGHLPRRVPQRPSRGVARVIVLDAGVVIALFSPGDAHHDRAKSLFASQHGPLFMHPLTAAETLVAAAKLDREASLWAELQNLGVELTDIGPAEPMLLARLRAEHGLKMPDTCVLAAATHAHVPLATFDDRLGSVADSLGIRHPIPPVG</sequence>
<comment type="caution">
    <text evidence="9">The sequence shown here is derived from an EMBL/GenBank/DDBJ whole genome shotgun (WGS) entry which is preliminary data.</text>
</comment>
<comment type="similarity">
    <text evidence="6">Belongs to the PINc/VapC protein family.</text>
</comment>
<dbReference type="GO" id="GO:0016787">
    <property type="term" value="F:hydrolase activity"/>
    <property type="evidence" value="ECO:0007669"/>
    <property type="project" value="UniProtKB-KW"/>
</dbReference>
<gene>
    <name evidence="6" type="primary">vapC</name>
    <name evidence="9" type="ORF">D8Y23_14945</name>
</gene>
<dbReference type="Gene3D" id="3.40.50.1010">
    <property type="entry name" value="5'-nuclease"/>
    <property type="match status" value="1"/>
</dbReference>
<dbReference type="HAMAP" id="MF_00265">
    <property type="entry name" value="VapC_Nob1"/>
    <property type="match status" value="1"/>
</dbReference>
<dbReference type="GO" id="GO:0004540">
    <property type="term" value="F:RNA nuclease activity"/>
    <property type="evidence" value="ECO:0007669"/>
    <property type="project" value="InterPro"/>
</dbReference>
<keyword evidence="1 6" id="KW-1277">Toxin-antitoxin system</keyword>
<dbReference type="GO" id="GO:0090729">
    <property type="term" value="F:toxin activity"/>
    <property type="evidence" value="ECO:0007669"/>
    <property type="project" value="UniProtKB-KW"/>
</dbReference>
<keyword evidence="2 6" id="KW-0540">Nuclease</keyword>
<feature type="region of interest" description="Disordered" evidence="7">
    <location>
        <begin position="93"/>
        <end position="123"/>
    </location>
</feature>
<keyword evidence="6" id="KW-0800">Toxin</keyword>
<reference evidence="9 10" key="1">
    <citation type="journal article" date="2018" name="Front. Microbiol.">
        <title>Novel Insights Into Bacterial Dimethylsulfoniopropionate Catabolism in the East China Sea.</title>
        <authorList>
            <person name="Liu J."/>
            <person name="Liu J."/>
            <person name="Zhang S.H."/>
            <person name="Liang J."/>
            <person name="Lin H."/>
            <person name="Song D."/>
            <person name="Yang G.P."/>
            <person name="Todd J.D."/>
            <person name="Zhang X.H."/>
        </authorList>
    </citation>
    <scope>NUCLEOTIDE SEQUENCE [LARGE SCALE GENOMIC DNA]</scope>
    <source>
        <strain evidence="9 10">ZYFD042</strain>
    </source>
</reference>
<comment type="function">
    <text evidence="6">Toxic component of a toxin-antitoxin (TA) system. An RNase.</text>
</comment>
<dbReference type="Pfam" id="PF01850">
    <property type="entry name" value="PIN"/>
    <property type="match status" value="1"/>
</dbReference>
<evidence type="ECO:0000256" key="1">
    <source>
        <dbReference type="ARBA" id="ARBA00022649"/>
    </source>
</evidence>
<dbReference type="InterPro" id="IPR022907">
    <property type="entry name" value="VapC_family"/>
</dbReference>
<comment type="cofactor">
    <cofactor evidence="6">
        <name>Mg(2+)</name>
        <dbReference type="ChEBI" id="CHEBI:18420"/>
    </cofactor>
</comment>
<dbReference type="SUPFAM" id="SSF88723">
    <property type="entry name" value="PIN domain-like"/>
    <property type="match status" value="1"/>
</dbReference>
<evidence type="ECO:0000256" key="6">
    <source>
        <dbReference type="HAMAP-Rule" id="MF_00265"/>
    </source>
</evidence>
<dbReference type="AlphaFoldDB" id="A0A3S3KUE4"/>
<evidence type="ECO:0000313" key="9">
    <source>
        <dbReference type="EMBL" id="RWR15911.1"/>
    </source>
</evidence>
<dbReference type="InterPro" id="IPR029060">
    <property type="entry name" value="PIN-like_dom_sf"/>
</dbReference>
<dbReference type="InterPro" id="IPR002716">
    <property type="entry name" value="PIN_dom"/>
</dbReference>
<dbReference type="GO" id="GO:0000287">
    <property type="term" value="F:magnesium ion binding"/>
    <property type="evidence" value="ECO:0007669"/>
    <property type="project" value="UniProtKB-UniRule"/>
</dbReference>
<keyword evidence="3 6" id="KW-0479">Metal-binding</keyword>
<evidence type="ECO:0000256" key="7">
    <source>
        <dbReference type="SAM" id="MobiDB-lite"/>
    </source>
</evidence>
<keyword evidence="5 6" id="KW-0460">Magnesium</keyword>
<feature type="binding site" evidence="6">
    <location>
        <position position="236"/>
    </location>
    <ligand>
        <name>Mg(2+)</name>
        <dbReference type="ChEBI" id="CHEBI:18420"/>
    </ligand>
</feature>
<feature type="compositionally biased region" description="Basic and acidic residues" evidence="7">
    <location>
        <begin position="111"/>
        <end position="121"/>
    </location>
</feature>
<organism evidence="9 10">
    <name type="scientific">Microbacterium enclense</name>
    <dbReference type="NCBI Taxonomy" id="993073"/>
    <lineage>
        <taxon>Bacteria</taxon>
        <taxon>Bacillati</taxon>
        <taxon>Actinomycetota</taxon>
        <taxon>Actinomycetes</taxon>
        <taxon>Micrococcales</taxon>
        <taxon>Microbacteriaceae</taxon>
        <taxon>Microbacterium</taxon>
    </lineage>
</organism>
<dbReference type="CDD" id="cd09854">
    <property type="entry name" value="PIN_VapC-like"/>
    <property type="match status" value="1"/>
</dbReference>
<evidence type="ECO:0000256" key="3">
    <source>
        <dbReference type="ARBA" id="ARBA00022723"/>
    </source>
</evidence>
<feature type="domain" description="PIN" evidence="8">
    <location>
        <begin position="146"/>
        <end position="261"/>
    </location>
</feature>
<name>A0A3S3KUE4_9MICO</name>
<dbReference type="EC" id="3.1.-.-" evidence="6"/>
<keyword evidence="4 6" id="KW-0378">Hydrolase</keyword>
<proteinExistence type="inferred from homology"/>
<dbReference type="EMBL" id="RBZY01000075">
    <property type="protein sequence ID" value="RWR15911.1"/>
    <property type="molecule type" value="Genomic_DNA"/>
</dbReference>
<accession>A0A3S3KUE4</accession>
<dbReference type="Proteomes" id="UP000285970">
    <property type="component" value="Unassembled WGS sequence"/>
</dbReference>
<evidence type="ECO:0000256" key="5">
    <source>
        <dbReference type="ARBA" id="ARBA00022842"/>
    </source>
</evidence>
<protein>
    <recommendedName>
        <fullName evidence="6">Ribonuclease VapC</fullName>
        <shortName evidence="6">RNase VapC</shortName>
        <ecNumber evidence="6">3.1.-.-</ecNumber>
    </recommendedName>
    <alternativeName>
        <fullName evidence="6">Toxin VapC</fullName>
    </alternativeName>
</protein>